<dbReference type="PROSITE" id="PS51892">
    <property type="entry name" value="SUBTILASE"/>
    <property type="match status" value="1"/>
</dbReference>
<dbReference type="EMBL" id="OCNH01000010">
    <property type="protein sequence ID" value="SOD99714.1"/>
    <property type="molecule type" value="Genomic_DNA"/>
</dbReference>
<dbReference type="InterPro" id="IPR036852">
    <property type="entry name" value="Peptidase_S8/S53_dom_sf"/>
</dbReference>
<proteinExistence type="inferred from homology"/>
<dbReference type="RefSeq" id="WP_097132104.1">
    <property type="nucleotide sequence ID" value="NZ_OCNH01000010.1"/>
</dbReference>
<feature type="active site" description="Charge relay system" evidence="5 6">
    <location>
        <position position="659"/>
    </location>
</feature>
<dbReference type="AlphaFoldDB" id="A0A286GXD2"/>
<keyword evidence="10" id="KW-1185">Reference proteome</keyword>
<dbReference type="Gene3D" id="3.40.50.200">
    <property type="entry name" value="Peptidase S8/S53 domain"/>
    <property type="match status" value="1"/>
</dbReference>
<dbReference type="InterPro" id="IPR023828">
    <property type="entry name" value="Peptidase_S8_Ser-AS"/>
</dbReference>
<dbReference type="Proteomes" id="UP000219452">
    <property type="component" value="Unassembled WGS sequence"/>
</dbReference>
<dbReference type="GO" id="GO:0006508">
    <property type="term" value="P:proteolysis"/>
    <property type="evidence" value="ECO:0007669"/>
    <property type="project" value="UniProtKB-KW"/>
</dbReference>
<gene>
    <name evidence="9" type="ORF">SAMN06269250_0125</name>
</gene>
<dbReference type="InterPro" id="IPR000209">
    <property type="entry name" value="Peptidase_S8/S53_dom"/>
</dbReference>
<dbReference type="PANTHER" id="PTHR43806:SF11">
    <property type="entry name" value="CEREVISIN-RELATED"/>
    <property type="match status" value="1"/>
</dbReference>
<evidence type="ECO:0000256" key="3">
    <source>
        <dbReference type="ARBA" id="ARBA00022801"/>
    </source>
</evidence>
<reference evidence="10" key="1">
    <citation type="submission" date="2017-09" db="EMBL/GenBank/DDBJ databases">
        <authorList>
            <person name="Varghese N."/>
            <person name="Submissions S."/>
        </authorList>
    </citation>
    <scope>NUCLEOTIDE SEQUENCE [LARGE SCALE GENOMIC DNA]</scope>
    <source>
        <strain evidence="10">DSM 29961</strain>
    </source>
</reference>
<dbReference type="PROSITE" id="PS00138">
    <property type="entry name" value="SUBTILASE_SER"/>
    <property type="match status" value="1"/>
</dbReference>
<organism evidence="9 10">
    <name type="scientific">Spirosoma fluviale</name>
    <dbReference type="NCBI Taxonomy" id="1597977"/>
    <lineage>
        <taxon>Bacteria</taxon>
        <taxon>Pseudomonadati</taxon>
        <taxon>Bacteroidota</taxon>
        <taxon>Cytophagia</taxon>
        <taxon>Cytophagales</taxon>
        <taxon>Cytophagaceae</taxon>
        <taxon>Spirosoma</taxon>
    </lineage>
</organism>
<comment type="similarity">
    <text evidence="1 6">Belongs to the peptidase S8 family.</text>
</comment>
<dbReference type="PRINTS" id="PR00723">
    <property type="entry name" value="SUBTILISIN"/>
</dbReference>
<dbReference type="SUPFAM" id="SSF52743">
    <property type="entry name" value="Subtilisin-like"/>
    <property type="match status" value="1"/>
</dbReference>
<keyword evidence="3 6" id="KW-0378">Hydrolase</keyword>
<dbReference type="PANTHER" id="PTHR43806">
    <property type="entry name" value="PEPTIDASE S8"/>
    <property type="match status" value="1"/>
</dbReference>
<dbReference type="GO" id="GO:0004252">
    <property type="term" value="F:serine-type endopeptidase activity"/>
    <property type="evidence" value="ECO:0007669"/>
    <property type="project" value="UniProtKB-UniRule"/>
</dbReference>
<keyword evidence="7" id="KW-0812">Transmembrane</keyword>
<feature type="active site" description="Charge relay system" evidence="5 6">
    <location>
        <position position="432"/>
    </location>
</feature>
<evidence type="ECO:0000256" key="7">
    <source>
        <dbReference type="SAM" id="Phobius"/>
    </source>
</evidence>
<keyword evidence="7" id="KW-0472">Membrane</keyword>
<dbReference type="Pfam" id="PF00082">
    <property type="entry name" value="Peptidase_S8"/>
    <property type="match status" value="1"/>
</dbReference>
<dbReference type="OrthoDB" id="9813435at2"/>
<name>A0A286GXD2_9BACT</name>
<dbReference type="InterPro" id="IPR050131">
    <property type="entry name" value="Peptidase_S8_subtilisin-like"/>
</dbReference>
<feature type="active site" description="Charge relay system" evidence="5 6">
    <location>
        <position position="469"/>
    </location>
</feature>
<sequence>MPARYTVFSTLLAPYRAVLWLAQPVHSRYPQLRSLLQNRFGDDYASLLSEPYIPAPQEQGRVEAKWFTDAFRTGKTLTQLAADERIRVSALLDAKLTNIRQYADELDQSPSAEGSQLAALLRLAIEVPSPDCVLVDGNQIVLVLWGFDSDRSRQDRFRISQFVKSEPLPVSPAPSPTSGVVPPPVIPSNATATVVDSTVPPVVATTRSRFWQFWRWRFWWRNGGLGTTGNAGGPGGGRGFGCAGLLGGLLLLLLLLGLCWWLWPRQWWPSWLPGGPAADIVAPSPHLPPQQGVIPPIDTSQIITDPADSLHKPIVGNRLNMFLKKGQNLVAFVDKIKKQYPGNDLQIVAYDTVYRSLQVQIPTAERDTWRKWFTQMPEVYVVFDETLFETGMNPNDPALSDRQTNWYFTAIQAFTAWDITRGSPDVTVAVLDGGFETGHPELSGQVVSPWNVVTGSNVVNTSDVEGGNHGTHTASTVAGRGGNNEGTSGIAPACRLMPIQVGGAKNISSLAIIYGIQYAMQHGAQVISMSLGSSPAPEIQQKLRAMSPRQLAGFVQMYRQTAHYQSDKLLYERFHAEAARNGIVIVKSAGNDNLPAELDAENAASNIIVVAATGLPDEKGAYPVADFSNYGAFTTVSAPGVKIYNAVTGGGYDAYQGTSMAAPMVAGAVALMKSIRSDLTTDQIRQILIETGLTVSNSRRIVGPMIQLNKALAACGKAPRDPCAMTIDSLRREVRKLRRQQPAI</sequence>
<evidence type="ECO:0000256" key="4">
    <source>
        <dbReference type="ARBA" id="ARBA00022825"/>
    </source>
</evidence>
<evidence type="ECO:0000256" key="6">
    <source>
        <dbReference type="PROSITE-ProRule" id="PRU01240"/>
    </source>
</evidence>
<evidence type="ECO:0000256" key="2">
    <source>
        <dbReference type="ARBA" id="ARBA00022670"/>
    </source>
</evidence>
<feature type="transmembrane region" description="Helical" evidence="7">
    <location>
        <begin position="240"/>
        <end position="263"/>
    </location>
</feature>
<evidence type="ECO:0000259" key="8">
    <source>
        <dbReference type="Pfam" id="PF00082"/>
    </source>
</evidence>
<evidence type="ECO:0000256" key="5">
    <source>
        <dbReference type="PIRSR" id="PIRSR615500-1"/>
    </source>
</evidence>
<keyword evidence="4 6" id="KW-0720">Serine protease</keyword>
<dbReference type="InterPro" id="IPR015500">
    <property type="entry name" value="Peptidase_S8_subtilisin-rel"/>
</dbReference>
<keyword evidence="2 6" id="KW-0645">Protease</keyword>
<evidence type="ECO:0000256" key="1">
    <source>
        <dbReference type="ARBA" id="ARBA00011073"/>
    </source>
</evidence>
<evidence type="ECO:0000313" key="9">
    <source>
        <dbReference type="EMBL" id="SOD99714.1"/>
    </source>
</evidence>
<protein>
    <submittedName>
        <fullName evidence="9">Subtilase family protein</fullName>
    </submittedName>
</protein>
<feature type="domain" description="Peptidase S8/S53" evidence="8">
    <location>
        <begin position="425"/>
        <end position="696"/>
    </location>
</feature>
<accession>A0A286GXD2</accession>
<keyword evidence="7" id="KW-1133">Transmembrane helix</keyword>
<evidence type="ECO:0000313" key="10">
    <source>
        <dbReference type="Proteomes" id="UP000219452"/>
    </source>
</evidence>